<dbReference type="InterPro" id="IPR036038">
    <property type="entry name" value="Aminotransferase-like"/>
</dbReference>
<dbReference type="Gene3D" id="3.20.10.10">
    <property type="entry name" value="D-amino Acid Aminotransferase, subunit A, domain 2"/>
    <property type="match status" value="1"/>
</dbReference>
<evidence type="ECO:0000313" key="3">
    <source>
        <dbReference type="Proteomes" id="UP000229681"/>
    </source>
</evidence>
<dbReference type="InterPro" id="IPR050571">
    <property type="entry name" value="Class-IV_PLP-Dep_Aminotrnsfr"/>
</dbReference>
<dbReference type="Pfam" id="PF01063">
    <property type="entry name" value="Aminotran_4"/>
    <property type="match status" value="1"/>
</dbReference>
<gene>
    <name evidence="2" type="ORF">CUN49_04550</name>
</gene>
<reference evidence="2 3" key="1">
    <citation type="submission" date="2017-11" db="EMBL/GenBank/DDBJ databases">
        <title>Evolution of Phototrophy in the Chloroflexi Phylum Driven by Horizontal Gene Transfer.</title>
        <authorList>
            <person name="Ward L.M."/>
            <person name="Hemp J."/>
            <person name="Shih P.M."/>
            <person name="Mcglynn S.E."/>
            <person name="Fischer W."/>
        </authorList>
    </citation>
    <scope>NUCLEOTIDE SEQUENCE [LARGE SCALE GENOMIC DNA]</scope>
    <source>
        <strain evidence="2">JP3_13</strain>
    </source>
</reference>
<dbReference type="PANTHER" id="PTHR42743:SF11">
    <property type="entry name" value="AMINODEOXYCHORISMATE LYASE"/>
    <property type="match status" value="1"/>
</dbReference>
<evidence type="ECO:0000313" key="2">
    <source>
        <dbReference type="EMBL" id="PJF36603.1"/>
    </source>
</evidence>
<dbReference type="Gene3D" id="3.30.470.10">
    <property type="match status" value="1"/>
</dbReference>
<name>A0A2M8PGC8_9CHLR</name>
<dbReference type="EMBL" id="PGTM01000042">
    <property type="protein sequence ID" value="PJF36603.1"/>
    <property type="molecule type" value="Genomic_DNA"/>
</dbReference>
<accession>A0A2M8PGC8</accession>
<dbReference type="InterPro" id="IPR043132">
    <property type="entry name" value="BCAT-like_C"/>
</dbReference>
<evidence type="ECO:0000256" key="1">
    <source>
        <dbReference type="ARBA" id="ARBA00009320"/>
    </source>
</evidence>
<dbReference type="GO" id="GO:0003824">
    <property type="term" value="F:catalytic activity"/>
    <property type="evidence" value="ECO:0007669"/>
    <property type="project" value="InterPro"/>
</dbReference>
<dbReference type="InterPro" id="IPR043131">
    <property type="entry name" value="BCAT-like_N"/>
</dbReference>
<sequence>MSIPIAILTPQGLKEAPYSANSLAEAAPFEPEGVYTIARTFNRDCVLMFDAHLDRLEESARLENIPLQLDRQALRAALRALIERSGYAESRFRITVPRAQPDQLYLSLEPFKPLPLELIQQGVRVATVPLARHNPSAKRTAWMIERKAAALPEGIYEGVLISAEGFLLEGLSSNFYAIMDGELRTAGEGVLSGIARRALLALAPNYLPVRLEPVHKSELWAIEEAFLTSASRGVVPIVMIDQQVIAEGKPGAQTMQLRQAYEAWAQAHLTPL</sequence>
<dbReference type="PANTHER" id="PTHR42743">
    <property type="entry name" value="AMINO-ACID AMINOTRANSFERASE"/>
    <property type="match status" value="1"/>
</dbReference>
<comment type="caution">
    <text evidence="2">The sequence shown here is derived from an EMBL/GenBank/DDBJ whole genome shotgun (WGS) entry which is preliminary data.</text>
</comment>
<dbReference type="GO" id="GO:0046394">
    <property type="term" value="P:carboxylic acid biosynthetic process"/>
    <property type="evidence" value="ECO:0007669"/>
    <property type="project" value="UniProtKB-ARBA"/>
</dbReference>
<dbReference type="SUPFAM" id="SSF56752">
    <property type="entry name" value="D-aminoacid aminotransferase-like PLP-dependent enzymes"/>
    <property type="match status" value="1"/>
</dbReference>
<organism evidence="2 3">
    <name type="scientific">Candidatus Thermofonsia Clade 1 bacterium</name>
    <dbReference type="NCBI Taxonomy" id="2364210"/>
    <lineage>
        <taxon>Bacteria</taxon>
        <taxon>Bacillati</taxon>
        <taxon>Chloroflexota</taxon>
        <taxon>Candidatus Thermofontia</taxon>
        <taxon>Candidatus Thermofonsia Clade 1</taxon>
    </lineage>
</organism>
<dbReference type="Proteomes" id="UP000229681">
    <property type="component" value="Unassembled WGS sequence"/>
</dbReference>
<proteinExistence type="inferred from homology"/>
<comment type="similarity">
    <text evidence="1">Belongs to the class-IV pyridoxal-phosphate-dependent aminotransferase family.</text>
</comment>
<protein>
    <recommendedName>
        <fullName evidence="4">Class IV aminotransferase</fullName>
    </recommendedName>
</protein>
<evidence type="ECO:0008006" key="4">
    <source>
        <dbReference type="Google" id="ProtNLM"/>
    </source>
</evidence>
<dbReference type="InterPro" id="IPR001544">
    <property type="entry name" value="Aminotrans_IV"/>
</dbReference>
<dbReference type="AlphaFoldDB" id="A0A2M8PGC8"/>